<dbReference type="GeneTree" id="ENSGT00940000158262"/>
<keyword evidence="11" id="KW-0449">Lipoprotein</keyword>
<dbReference type="Gene3D" id="3.30.70.141">
    <property type="entry name" value="Nucleoside diphosphate kinase-like domain"/>
    <property type="match status" value="1"/>
</dbReference>
<evidence type="ECO:0000256" key="10">
    <source>
        <dbReference type="ARBA" id="ARBA00023139"/>
    </source>
</evidence>
<accession>A0A8C4WZC9</accession>
<dbReference type="PIRSF" id="PIRSF037947">
    <property type="entry name" value="Protein_XRP2"/>
    <property type="match status" value="1"/>
</dbReference>
<keyword evidence="4" id="KW-0343">GTPase activation</keyword>
<keyword evidence="6" id="KW-0519">Myristate</keyword>
<evidence type="ECO:0000256" key="1">
    <source>
        <dbReference type="ARBA" id="ARBA00004342"/>
    </source>
</evidence>
<dbReference type="InterPro" id="IPR006599">
    <property type="entry name" value="CARP_motif"/>
</dbReference>
<keyword evidence="9" id="KW-0472">Membrane</keyword>
<reference evidence="14" key="2">
    <citation type="submission" date="2025-09" db="UniProtKB">
        <authorList>
            <consortium name="Ensembl"/>
        </authorList>
    </citation>
    <scope>IDENTIFICATION</scope>
</reference>
<evidence type="ECO:0000256" key="9">
    <source>
        <dbReference type="ARBA" id="ARBA00023136"/>
    </source>
</evidence>
<dbReference type="Ensembl" id="ENSEBUT00000022589.1">
    <property type="protein sequence ID" value="ENSEBUP00000022013.1"/>
    <property type="gene ID" value="ENSEBUG00000013584.1"/>
</dbReference>
<evidence type="ECO:0000256" key="11">
    <source>
        <dbReference type="ARBA" id="ARBA00023288"/>
    </source>
</evidence>
<evidence type="ECO:0000313" key="15">
    <source>
        <dbReference type="Proteomes" id="UP000694388"/>
    </source>
</evidence>
<dbReference type="InterPro" id="IPR017901">
    <property type="entry name" value="C-CAP_CF_C-like"/>
</dbReference>
<dbReference type="InterPro" id="IPR012945">
    <property type="entry name" value="Tubulin-bd_cofactor_C_dom"/>
</dbReference>
<evidence type="ECO:0000256" key="3">
    <source>
        <dbReference type="ARBA" id="ARBA00015771"/>
    </source>
</evidence>
<dbReference type="InterPro" id="IPR036850">
    <property type="entry name" value="NDK-like_dom_sf"/>
</dbReference>
<keyword evidence="10" id="KW-0564">Palmitate</keyword>
<feature type="binding site" evidence="12">
    <location>
        <begin position="137"/>
        <end position="140"/>
    </location>
    <ligand>
        <name>GTP</name>
        <dbReference type="ChEBI" id="CHEBI:37565"/>
    </ligand>
</feature>
<keyword evidence="8 12" id="KW-0342">GTP-binding</keyword>
<dbReference type="PROSITE" id="PS51329">
    <property type="entry name" value="C_CAP_COFACTOR_C"/>
    <property type="match status" value="1"/>
</dbReference>
<evidence type="ECO:0000259" key="13">
    <source>
        <dbReference type="PROSITE" id="PS51329"/>
    </source>
</evidence>
<comment type="subcellular location">
    <subcellularLocation>
        <location evidence="1">Cell membrane</location>
        <topology evidence="1">Lipid-anchor</topology>
        <orientation evidence="1">Cytoplasmic side</orientation>
    </subcellularLocation>
</comment>
<dbReference type="InterPro" id="IPR039093">
    <property type="entry name" value="XRP2"/>
</dbReference>
<evidence type="ECO:0000256" key="6">
    <source>
        <dbReference type="ARBA" id="ARBA00022707"/>
    </source>
</evidence>
<keyword evidence="5" id="KW-1003">Cell membrane</keyword>
<organism evidence="14 15">
    <name type="scientific">Eptatretus burgeri</name>
    <name type="common">Inshore hagfish</name>
    <dbReference type="NCBI Taxonomy" id="7764"/>
    <lineage>
        <taxon>Eukaryota</taxon>
        <taxon>Metazoa</taxon>
        <taxon>Chordata</taxon>
        <taxon>Craniata</taxon>
        <taxon>Vertebrata</taxon>
        <taxon>Cyclostomata</taxon>
        <taxon>Myxini</taxon>
        <taxon>Myxiniformes</taxon>
        <taxon>Myxinidae</taxon>
        <taxon>Eptatretinae</taxon>
        <taxon>Eptatretus</taxon>
    </lineage>
</organism>
<evidence type="ECO:0000256" key="8">
    <source>
        <dbReference type="ARBA" id="ARBA00023134"/>
    </source>
</evidence>
<dbReference type="GO" id="GO:0005096">
    <property type="term" value="F:GTPase activator activity"/>
    <property type="evidence" value="ECO:0007669"/>
    <property type="project" value="UniProtKB-KW"/>
</dbReference>
<evidence type="ECO:0000256" key="5">
    <source>
        <dbReference type="ARBA" id="ARBA00022475"/>
    </source>
</evidence>
<keyword evidence="15" id="KW-1185">Reference proteome</keyword>
<evidence type="ECO:0000256" key="12">
    <source>
        <dbReference type="PIRSR" id="PIRSR037947-1"/>
    </source>
</evidence>
<dbReference type="InterPro" id="IPR016098">
    <property type="entry name" value="CAP/MinC_C"/>
</dbReference>
<keyword evidence="7 12" id="KW-0547">Nucleotide-binding</keyword>
<dbReference type="GO" id="GO:0005929">
    <property type="term" value="C:cilium"/>
    <property type="evidence" value="ECO:0007669"/>
    <property type="project" value="TreeGrafter"/>
</dbReference>
<dbReference type="AlphaFoldDB" id="A0A8C4WZC9"/>
<evidence type="ECO:0000256" key="2">
    <source>
        <dbReference type="ARBA" id="ARBA00008848"/>
    </source>
</evidence>
<dbReference type="SMART" id="SM00673">
    <property type="entry name" value="CARP"/>
    <property type="match status" value="2"/>
</dbReference>
<protein>
    <recommendedName>
        <fullName evidence="3">Protein XRP2</fullName>
    </recommendedName>
</protein>
<dbReference type="PANTHER" id="PTHR15440">
    <property type="entry name" value="XRP2 PROTEIN"/>
    <property type="match status" value="1"/>
</dbReference>
<dbReference type="GO" id="GO:0006892">
    <property type="term" value="P:post-Golgi vesicle-mediated transport"/>
    <property type="evidence" value="ECO:0007669"/>
    <property type="project" value="TreeGrafter"/>
</dbReference>
<evidence type="ECO:0000256" key="4">
    <source>
        <dbReference type="ARBA" id="ARBA00022468"/>
    </source>
</evidence>
<dbReference type="PANTHER" id="PTHR15440:SF0">
    <property type="entry name" value="PROTEIN XRP2"/>
    <property type="match status" value="1"/>
</dbReference>
<feature type="domain" description="C-CAP/cofactor C-like" evidence="13">
    <location>
        <begin position="49"/>
        <end position="201"/>
    </location>
</feature>
<dbReference type="GO" id="GO:0005525">
    <property type="term" value="F:GTP binding"/>
    <property type="evidence" value="ECO:0007669"/>
    <property type="project" value="UniProtKB-KW"/>
</dbReference>
<feature type="binding site" evidence="12">
    <location>
        <begin position="120"/>
        <end position="121"/>
    </location>
    <ligand>
        <name>GTP</name>
        <dbReference type="ChEBI" id="CHEBI:37565"/>
    </ligand>
</feature>
<reference evidence="14" key="1">
    <citation type="submission" date="2025-08" db="UniProtKB">
        <authorList>
            <consortium name="Ensembl"/>
        </authorList>
    </citation>
    <scope>IDENTIFICATION</scope>
</reference>
<dbReference type="Gene3D" id="2.160.20.70">
    <property type="match status" value="1"/>
</dbReference>
<proteinExistence type="inferred from homology"/>
<dbReference type="GO" id="GO:1990075">
    <property type="term" value="C:periciliary membrane compartment"/>
    <property type="evidence" value="ECO:0007669"/>
    <property type="project" value="TreeGrafter"/>
</dbReference>
<sequence length="377" mass="42031">MRAWRVRHARPVGVQFDWTTLYTSLALVWWWLSNFQPSVLSTLSQRRSPQERLVPEEDISDLIVQGLTGQSKTHRPGVLCGRPFCVQACCDSDIVVLDHSAAVSVDDCKKCRITLGPVSGSVFLRNCKDCTVLVACQQFRARDCSKLLVLLYCATQPIIEACAGIEFACYQCDYPELASQFQAAGLDVFNNNWSNVHDFTPIVGEQNWTILTSLVPGYHPIPCNPSQPDCCDETWTEPLFSIDQQRSIVPATLGRAYRLIGPICVVIVLSGADTDGPVRTFINEMVRCGNILVQMKHAPLSDSHACRLLENKASNLMDTSRDPSFFLEFNGENVVESAKDLAESLFKNFTIYISSDQATGSEDEEIFFNDMDLHLSA</sequence>
<dbReference type="Pfam" id="PF07986">
    <property type="entry name" value="TBCC"/>
    <property type="match status" value="1"/>
</dbReference>
<evidence type="ECO:0000256" key="7">
    <source>
        <dbReference type="ARBA" id="ARBA00022741"/>
    </source>
</evidence>
<name>A0A8C4WZC9_EPTBU</name>
<comment type="similarity">
    <text evidence="2">Belongs to the TBCC family.</text>
</comment>
<dbReference type="Proteomes" id="UP000694388">
    <property type="component" value="Unplaced"/>
</dbReference>
<evidence type="ECO:0000313" key="14">
    <source>
        <dbReference type="Ensembl" id="ENSEBUP00000022013.1"/>
    </source>
</evidence>